<dbReference type="GO" id="GO:0006270">
    <property type="term" value="P:DNA replication initiation"/>
    <property type="evidence" value="ECO:0007669"/>
    <property type="project" value="UniProtKB-ARBA"/>
</dbReference>
<proteinExistence type="inferred from homology"/>
<evidence type="ECO:0000256" key="1">
    <source>
        <dbReference type="ARBA" id="ARBA00003819"/>
    </source>
</evidence>
<evidence type="ECO:0000256" key="6">
    <source>
        <dbReference type="ARBA" id="ARBA00040491"/>
    </source>
</evidence>
<dbReference type="STRING" id="289003.SAMN05216190_14016"/>
<dbReference type="FunFam" id="4.10.520.10:FF:000001">
    <property type="entry name" value="DNA-binding protein HU"/>
    <property type="match status" value="1"/>
</dbReference>
<keyword evidence="5" id="KW-0238">DNA-binding</keyword>
<keyword evidence="9" id="KW-1185">Reference proteome</keyword>
<dbReference type="EMBL" id="FOWX01000040">
    <property type="protein sequence ID" value="SFQ19447.1"/>
    <property type="molecule type" value="Genomic_DNA"/>
</dbReference>
<comment type="similarity">
    <text evidence="2 7">Belongs to the bacterial histone-like protein family.</text>
</comment>
<reference evidence="9" key="1">
    <citation type="submission" date="2016-10" db="EMBL/GenBank/DDBJ databases">
        <authorList>
            <person name="Varghese N."/>
            <person name="Submissions S."/>
        </authorList>
    </citation>
    <scope>NUCLEOTIDE SEQUENCE [LARGE SCALE GENOMIC DNA]</scope>
    <source>
        <strain evidence="9">DSM 17834</strain>
    </source>
</reference>
<dbReference type="PANTHER" id="PTHR33175">
    <property type="entry name" value="DNA-BINDING PROTEIN HU"/>
    <property type="match status" value="1"/>
</dbReference>
<comment type="subunit">
    <text evidence="3">Heterodimer of an alpha and a beta chain.</text>
</comment>
<dbReference type="GO" id="GO:1990178">
    <property type="term" value="C:HU-DNA complex"/>
    <property type="evidence" value="ECO:0007669"/>
    <property type="project" value="UniProtKB-ARBA"/>
</dbReference>
<dbReference type="GO" id="GO:0006351">
    <property type="term" value="P:DNA-templated transcription"/>
    <property type="evidence" value="ECO:0007669"/>
    <property type="project" value="UniProtKB-ARBA"/>
</dbReference>
<dbReference type="OrthoDB" id="9799835at2"/>
<accession>A0A1I5WIG2</accession>
<organism evidence="8 9">
    <name type="scientific">Pseudomonas borbori</name>
    <dbReference type="NCBI Taxonomy" id="289003"/>
    <lineage>
        <taxon>Bacteria</taxon>
        <taxon>Pseudomonadati</taxon>
        <taxon>Pseudomonadota</taxon>
        <taxon>Gammaproteobacteria</taxon>
        <taxon>Pseudomonadales</taxon>
        <taxon>Pseudomonadaceae</taxon>
        <taxon>Pseudomonas</taxon>
    </lineage>
</organism>
<keyword evidence="4" id="KW-0226">DNA condensation</keyword>
<protein>
    <recommendedName>
        <fullName evidence="6">DNA-binding protein HU-beta</fullName>
    </recommendedName>
</protein>
<dbReference type="GO" id="GO:0005829">
    <property type="term" value="C:cytosol"/>
    <property type="evidence" value="ECO:0007669"/>
    <property type="project" value="TreeGrafter"/>
</dbReference>
<dbReference type="InterPro" id="IPR010992">
    <property type="entry name" value="IHF-like_DNA-bd_dom_sf"/>
</dbReference>
<dbReference type="GO" id="GO:0030527">
    <property type="term" value="F:structural constituent of chromatin"/>
    <property type="evidence" value="ECO:0007669"/>
    <property type="project" value="InterPro"/>
</dbReference>
<comment type="function">
    <text evidence="1">Histone-like DNA-binding protein which is capable of wrapping DNA to stabilize it, and thus to prevent its denaturation under extreme environmental conditions.</text>
</comment>
<dbReference type="InterPro" id="IPR020816">
    <property type="entry name" value="Histone-like_DNA-bd_CS"/>
</dbReference>
<evidence type="ECO:0000256" key="4">
    <source>
        <dbReference type="ARBA" id="ARBA00023067"/>
    </source>
</evidence>
<evidence type="ECO:0000256" key="3">
    <source>
        <dbReference type="ARBA" id="ARBA00011870"/>
    </source>
</evidence>
<dbReference type="GO" id="GO:1990103">
    <property type="term" value="C:DnaA-HU complex"/>
    <property type="evidence" value="ECO:0007669"/>
    <property type="project" value="UniProtKB-ARBA"/>
</dbReference>
<dbReference type="SUPFAM" id="SSF47729">
    <property type="entry name" value="IHF-like DNA-binding proteins"/>
    <property type="match status" value="1"/>
</dbReference>
<gene>
    <name evidence="8" type="ORF">SAMN05216190_14016</name>
</gene>
<dbReference type="Proteomes" id="UP000198784">
    <property type="component" value="Unassembled WGS sequence"/>
</dbReference>
<evidence type="ECO:0000256" key="7">
    <source>
        <dbReference type="RuleBase" id="RU003939"/>
    </source>
</evidence>
<dbReference type="GO" id="GO:0030261">
    <property type="term" value="P:chromosome condensation"/>
    <property type="evidence" value="ECO:0007669"/>
    <property type="project" value="UniProtKB-KW"/>
</dbReference>
<dbReference type="PROSITE" id="PS00045">
    <property type="entry name" value="HISTONE_LIKE"/>
    <property type="match status" value="1"/>
</dbReference>
<dbReference type="Gene3D" id="4.10.520.10">
    <property type="entry name" value="IHF-like DNA-binding proteins"/>
    <property type="match status" value="1"/>
</dbReference>
<dbReference type="InterPro" id="IPR000119">
    <property type="entry name" value="Hist_DNA-bd"/>
</dbReference>
<dbReference type="PRINTS" id="PR01727">
    <property type="entry name" value="DNABINDINGHU"/>
</dbReference>
<evidence type="ECO:0000313" key="9">
    <source>
        <dbReference type="Proteomes" id="UP000198784"/>
    </source>
</evidence>
<dbReference type="CDD" id="cd13831">
    <property type="entry name" value="HU"/>
    <property type="match status" value="1"/>
</dbReference>
<dbReference type="PANTHER" id="PTHR33175:SF3">
    <property type="entry name" value="DNA-BINDING PROTEIN HU-BETA"/>
    <property type="match status" value="1"/>
</dbReference>
<dbReference type="GO" id="GO:0042802">
    <property type="term" value="F:identical protein binding"/>
    <property type="evidence" value="ECO:0007669"/>
    <property type="project" value="UniProtKB-ARBA"/>
</dbReference>
<evidence type="ECO:0000313" key="8">
    <source>
        <dbReference type="EMBL" id="SFQ19447.1"/>
    </source>
</evidence>
<evidence type="ECO:0000256" key="2">
    <source>
        <dbReference type="ARBA" id="ARBA00010529"/>
    </source>
</evidence>
<dbReference type="AlphaFoldDB" id="A0A1I5WIG2"/>
<sequence>MNKAELIEAIAASTDLPKATAGRALDAITGAISSALQNGESVSLVGFGTFAVKARAARDGRNPQTGATIKIAAAKLPGFKAGKTLKDAVN</sequence>
<dbReference type="Pfam" id="PF00216">
    <property type="entry name" value="Bac_DNA_binding"/>
    <property type="match status" value="1"/>
</dbReference>
<dbReference type="SMART" id="SM00411">
    <property type="entry name" value="BHL"/>
    <property type="match status" value="1"/>
</dbReference>
<name>A0A1I5WIG2_9PSED</name>
<evidence type="ECO:0000256" key="5">
    <source>
        <dbReference type="ARBA" id="ARBA00023125"/>
    </source>
</evidence>
<dbReference type="GO" id="GO:0003677">
    <property type="term" value="F:DNA binding"/>
    <property type="evidence" value="ECO:0007669"/>
    <property type="project" value="UniProtKB-KW"/>
</dbReference>